<name>A0A1E7EQY6_9STRA</name>
<feature type="compositionally biased region" description="Basic and acidic residues" evidence="1">
    <location>
        <begin position="199"/>
        <end position="213"/>
    </location>
</feature>
<evidence type="ECO:0000256" key="1">
    <source>
        <dbReference type="SAM" id="MobiDB-lite"/>
    </source>
</evidence>
<feature type="compositionally biased region" description="Polar residues" evidence="1">
    <location>
        <begin position="164"/>
        <end position="181"/>
    </location>
</feature>
<feature type="region of interest" description="Disordered" evidence="1">
    <location>
        <begin position="146"/>
        <end position="237"/>
    </location>
</feature>
<evidence type="ECO:0000256" key="2">
    <source>
        <dbReference type="SAM" id="Phobius"/>
    </source>
</evidence>
<dbReference type="InParanoid" id="A0A1E7EQY6"/>
<dbReference type="Proteomes" id="UP000095751">
    <property type="component" value="Unassembled WGS sequence"/>
</dbReference>
<accession>A0A1E7EQY6</accession>
<dbReference type="KEGG" id="fcy:FRACYDRAFT_249701"/>
<feature type="transmembrane region" description="Helical" evidence="2">
    <location>
        <begin position="20"/>
        <end position="39"/>
    </location>
</feature>
<dbReference type="EMBL" id="KV784380">
    <property type="protein sequence ID" value="OEU08430.1"/>
    <property type="molecule type" value="Genomic_DNA"/>
</dbReference>
<organism evidence="3 4">
    <name type="scientific">Fragilariopsis cylindrus CCMP1102</name>
    <dbReference type="NCBI Taxonomy" id="635003"/>
    <lineage>
        <taxon>Eukaryota</taxon>
        <taxon>Sar</taxon>
        <taxon>Stramenopiles</taxon>
        <taxon>Ochrophyta</taxon>
        <taxon>Bacillariophyta</taxon>
        <taxon>Bacillariophyceae</taxon>
        <taxon>Bacillariophycidae</taxon>
        <taxon>Bacillariales</taxon>
        <taxon>Bacillariaceae</taxon>
        <taxon>Fragilariopsis</taxon>
    </lineage>
</organism>
<evidence type="ECO:0000313" key="3">
    <source>
        <dbReference type="EMBL" id="OEU08430.1"/>
    </source>
</evidence>
<sequence length="237" mass="26161">MININNTSINRNVNVDPIGLVSYLFQMTMLILVVLDVLYRRWSRIGDIEYPDVGRDLITLICVVSHDFMENMGSIEICAICNNNVKLALEYMSEENMLIIKEDKSQTEKYYLGKMARVILGRIIPNINAALPADLAATVQEHTAAGQLHANENIRNIKKRKSRTVTPDHSTDTPSAATKGSATPKKPRTLAFDEASVQKAKEDEATTDSEKKGSSTKNALEATSEEDASDSSVGEMP</sequence>
<protein>
    <submittedName>
        <fullName evidence="3">Uncharacterized protein</fullName>
    </submittedName>
</protein>
<keyword evidence="2" id="KW-0812">Transmembrane</keyword>
<keyword evidence="4" id="KW-1185">Reference proteome</keyword>
<proteinExistence type="predicted"/>
<dbReference type="AlphaFoldDB" id="A0A1E7EQY6"/>
<keyword evidence="2" id="KW-0472">Membrane</keyword>
<reference evidence="3 4" key="1">
    <citation type="submission" date="2016-09" db="EMBL/GenBank/DDBJ databases">
        <title>Extensive genetic diversity and differential bi-allelic expression allows diatom success in the polar Southern Ocean.</title>
        <authorList>
            <consortium name="DOE Joint Genome Institute"/>
            <person name="Mock T."/>
            <person name="Otillar R.P."/>
            <person name="Strauss J."/>
            <person name="Dupont C."/>
            <person name="Frickenhaus S."/>
            <person name="Maumus F."/>
            <person name="Mcmullan M."/>
            <person name="Sanges R."/>
            <person name="Schmutz J."/>
            <person name="Toseland A."/>
            <person name="Valas R."/>
            <person name="Veluchamy A."/>
            <person name="Ward B.J."/>
            <person name="Allen A."/>
            <person name="Barry K."/>
            <person name="Falciatore A."/>
            <person name="Ferrante M."/>
            <person name="Fortunato A.E."/>
            <person name="Gloeckner G."/>
            <person name="Gruber A."/>
            <person name="Hipkin R."/>
            <person name="Janech M."/>
            <person name="Kroth P."/>
            <person name="Leese F."/>
            <person name="Lindquist E."/>
            <person name="Lyon B.R."/>
            <person name="Martin J."/>
            <person name="Mayer C."/>
            <person name="Parker M."/>
            <person name="Quesneville H."/>
            <person name="Raymond J."/>
            <person name="Uhlig C."/>
            <person name="Valentin K.U."/>
            <person name="Worden A.Z."/>
            <person name="Armbrust E.V."/>
            <person name="Bowler C."/>
            <person name="Green B."/>
            <person name="Moulton V."/>
            <person name="Van Oosterhout C."/>
            <person name="Grigoriev I."/>
        </authorList>
    </citation>
    <scope>NUCLEOTIDE SEQUENCE [LARGE SCALE GENOMIC DNA]</scope>
    <source>
        <strain evidence="3 4">CCMP1102</strain>
    </source>
</reference>
<gene>
    <name evidence="3" type="ORF">FRACYDRAFT_249701</name>
</gene>
<evidence type="ECO:0000313" key="4">
    <source>
        <dbReference type="Proteomes" id="UP000095751"/>
    </source>
</evidence>
<keyword evidence="2" id="KW-1133">Transmembrane helix</keyword>